<dbReference type="Gene3D" id="1.10.3110.10">
    <property type="entry name" value="protoporphyrinogen ix oxidase, domain 3"/>
    <property type="match status" value="1"/>
</dbReference>
<gene>
    <name evidence="2" type="primary">hemG_1</name>
    <name evidence="2" type="ORF">GCM10023224_40220</name>
</gene>
<keyword evidence="3" id="KW-1185">Reference proteome</keyword>
<reference evidence="3" key="1">
    <citation type="journal article" date="2019" name="Int. J. Syst. Evol. Microbiol.">
        <title>The Global Catalogue of Microorganisms (GCM) 10K type strain sequencing project: providing services to taxonomists for standard genome sequencing and annotation.</title>
        <authorList>
            <consortium name="The Broad Institute Genomics Platform"/>
            <consortium name="The Broad Institute Genome Sequencing Center for Infectious Disease"/>
            <person name="Wu L."/>
            <person name="Ma J."/>
        </authorList>
    </citation>
    <scope>NUCLEOTIDE SEQUENCE [LARGE SCALE GENOMIC DNA]</scope>
    <source>
        <strain evidence="3">JCM 18123</strain>
    </source>
</reference>
<proteinExistence type="predicted"/>
<protein>
    <submittedName>
        <fullName evidence="2">Protoporphyrinogen oxidase</fullName>
    </submittedName>
</protein>
<dbReference type="RefSeq" id="WP_345558120.1">
    <property type="nucleotide sequence ID" value="NZ_BAABIK010000026.1"/>
</dbReference>
<dbReference type="InterPro" id="IPR002937">
    <property type="entry name" value="Amino_oxidase"/>
</dbReference>
<accession>A0ABP9GRQ5</accession>
<evidence type="ECO:0000313" key="3">
    <source>
        <dbReference type="Proteomes" id="UP001499993"/>
    </source>
</evidence>
<evidence type="ECO:0000259" key="1">
    <source>
        <dbReference type="Pfam" id="PF01593"/>
    </source>
</evidence>
<dbReference type="InterPro" id="IPR050464">
    <property type="entry name" value="Zeta_carotene_desat/Oxidored"/>
</dbReference>
<dbReference type="SUPFAM" id="SSF54373">
    <property type="entry name" value="FAD-linked reductases, C-terminal domain"/>
    <property type="match status" value="1"/>
</dbReference>
<dbReference type="Gene3D" id="3.90.660.20">
    <property type="entry name" value="Protoporphyrinogen oxidase, mitochondrial, domain 2"/>
    <property type="match status" value="1"/>
</dbReference>
<evidence type="ECO:0000313" key="2">
    <source>
        <dbReference type="EMBL" id="GAA4951642.1"/>
    </source>
</evidence>
<comment type="caution">
    <text evidence="2">The sequence shown here is derived from an EMBL/GenBank/DDBJ whole genome shotgun (WGS) entry which is preliminary data.</text>
</comment>
<dbReference type="EMBL" id="BAABIK010000026">
    <property type="protein sequence ID" value="GAA4951642.1"/>
    <property type="molecule type" value="Genomic_DNA"/>
</dbReference>
<dbReference type="Proteomes" id="UP001499993">
    <property type="component" value="Unassembled WGS sequence"/>
</dbReference>
<dbReference type="PRINTS" id="PR00419">
    <property type="entry name" value="ADXRDTASE"/>
</dbReference>
<name>A0ABP9GRQ5_9ACTN</name>
<sequence>MTAPPPDIDAAVVGAGIGGLATAHFLRRAGREVHVFEAADSVGGRMRTLRRGGWTVDTGAEMIPSAGYPATWALIRELGLAAADVPRVPGALSLWRDGRARPNAGRPLGLLTGAGLSARARVELVRLLAGGAGDQAAGTLEEFAERHSPELREGFLHPLAAGFFGWRPERSAAAPLLAHLRSTGSTAHWRTYRGGMDTLARRLAAGLEVSTGRVVHEVAAAPCGARLTLDDTAVTARSAVLAVPAPLAGGLHPGAPAEERDFLAACSFAPMLRVSLELERRPSAAAGMRGFAVLVPSTEDDLINVVTLDHNKHPDRAPAGRGLVSLISTPPATASLIGASDAEITAALAERAERYLPGLRGMVGRVHVHRFPHGLPEAAPAALRARAAFRARPARAIDYAGDWVELRPCSEGAVASAHVAASRVLADAAERCPAHRVSPVPGKDNR</sequence>
<dbReference type="Gene3D" id="3.50.50.60">
    <property type="entry name" value="FAD/NAD(P)-binding domain"/>
    <property type="match status" value="1"/>
</dbReference>
<dbReference type="SUPFAM" id="SSF51905">
    <property type="entry name" value="FAD/NAD(P)-binding domain"/>
    <property type="match status" value="1"/>
</dbReference>
<dbReference type="Pfam" id="PF01593">
    <property type="entry name" value="Amino_oxidase"/>
    <property type="match status" value="1"/>
</dbReference>
<organism evidence="2 3">
    <name type="scientific">Streptomonospora halophila</name>
    <dbReference type="NCBI Taxonomy" id="427369"/>
    <lineage>
        <taxon>Bacteria</taxon>
        <taxon>Bacillati</taxon>
        <taxon>Actinomycetota</taxon>
        <taxon>Actinomycetes</taxon>
        <taxon>Streptosporangiales</taxon>
        <taxon>Nocardiopsidaceae</taxon>
        <taxon>Streptomonospora</taxon>
    </lineage>
</organism>
<feature type="domain" description="Amine oxidase" evidence="1">
    <location>
        <begin position="17"/>
        <end position="425"/>
    </location>
</feature>
<dbReference type="InterPro" id="IPR036188">
    <property type="entry name" value="FAD/NAD-bd_sf"/>
</dbReference>
<dbReference type="PANTHER" id="PTHR42923">
    <property type="entry name" value="PROTOPORPHYRINOGEN OXIDASE"/>
    <property type="match status" value="1"/>
</dbReference>